<dbReference type="PANTHER" id="PTHR30160:SF1">
    <property type="entry name" value="LIPOPOLYSACCHARIDE 1,2-N-ACETYLGLUCOSAMINETRANSFERASE-RELATED"/>
    <property type="match status" value="1"/>
</dbReference>
<dbReference type="GO" id="GO:0005829">
    <property type="term" value="C:cytosol"/>
    <property type="evidence" value="ECO:0007669"/>
    <property type="project" value="TreeGrafter"/>
</dbReference>
<dbReference type="OrthoDB" id="9797795at2"/>
<evidence type="ECO:0000256" key="1">
    <source>
        <dbReference type="ARBA" id="ARBA00022676"/>
    </source>
</evidence>
<dbReference type="InterPro" id="IPR051199">
    <property type="entry name" value="LPS_LOS_Heptosyltrfase"/>
</dbReference>
<dbReference type="STRING" id="146817.SAMN04488502_10224"/>
<dbReference type="RefSeq" id="WP_092070031.1">
    <property type="nucleotide sequence ID" value="NZ_FNHB01000002.1"/>
</dbReference>
<name>A0A1G9Q316_9FIRM</name>
<dbReference type="Pfam" id="PF01075">
    <property type="entry name" value="Glyco_transf_9"/>
    <property type="match status" value="1"/>
</dbReference>
<keyword evidence="1" id="KW-0328">Glycosyltransferase</keyword>
<dbReference type="Gene3D" id="3.40.50.2000">
    <property type="entry name" value="Glycogen Phosphorylase B"/>
    <property type="match status" value="2"/>
</dbReference>
<proteinExistence type="predicted"/>
<organism evidence="3 4">
    <name type="scientific">Dendrosporobacter quercicolus</name>
    <dbReference type="NCBI Taxonomy" id="146817"/>
    <lineage>
        <taxon>Bacteria</taxon>
        <taxon>Bacillati</taxon>
        <taxon>Bacillota</taxon>
        <taxon>Negativicutes</taxon>
        <taxon>Selenomonadales</taxon>
        <taxon>Sporomusaceae</taxon>
        <taxon>Dendrosporobacter</taxon>
    </lineage>
</organism>
<dbReference type="AlphaFoldDB" id="A0A1G9Q316"/>
<accession>A0A1G9Q316</accession>
<evidence type="ECO:0000256" key="2">
    <source>
        <dbReference type="ARBA" id="ARBA00022679"/>
    </source>
</evidence>
<dbReference type="GO" id="GO:0009244">
    <property type="term" value="P:lipopolysaccharide core region biosynthetic process"/>
    <property type="evidence" value="ECO:0007669"/>
    <property type="project" value="TreeGrafter"/>
</dbReference>
<dbReference type="CDD" id="cd03789">
    <property type="entry name" value="GT9_LPS_heptosyltransferase"/>
    <property type="match status" value="1"/>
</dbReference>
<dbReference type="GO" id="GO:0008713">
    <property type="term" value="F:ADP-heptose-lipopolysaccharide heptosyltransferase activity"/>
    <property type="evidence" value="ECO:0007669"/>
    <property type="project" value="TreeGrafter"/>
</dbReference>
<dbReference type="InterPro" id="IPR002201">
    <property type="entry name" value="Glyco_trans_9"/>
</dbReference>
<dbReference type="SUPFAM" id="SSF53756">
    <property type="entry name" value="UDP-Glycosyltransferase/glycogen phosphorylase"/>
    <property type="match status" value="1"/>
</dbReference>
<dbReference type="PANTHER" id="PTHR30160">
    <property type="entry name" value="TETRAACYLDISACCHARIDE 4'-KINASE-RELATED"/>
    <property type="match status" value="1"/>
</dbReference>
<evidence type="ECO:0000313" key="4">
    <source>
        <dbReference type="Proteomes" id="UP000214880"/>
    </source>
</evidence>
<keyword evidence="2 3" id="KW-0808">Transferase</keyword>
<dbReference type="Proteomes" id="UP000214880">
    <property type="component" value="Unassembled WGS sequence"/>
</dbReference>
<dbReference type="EMBL" id="FNHB01000002">
    <property type="protein sequence ID" value="SDM05313.1"/>
    <property type="molecule type" value="Genomic_DNA"/>
</dbReference>
<protein>
    <submittedName>
        <fullName evidence="3">Lipopolysaccharide heptosyltransferase I</fullName>
    </submittedName>
</protein>
<gene>
    <name evidence="3" type="ORF">SAMN04488502_10224</name>
</gene>
<sequence>MISNPRILIVRLSSIGDVLHCTPVARTLKEALPACHITWIVGKVSADMLRYNPYIDELYVWPREQWEQAMRSGKLKQAWRIWQQLRCYFHGKHYDIALDIHGLFISGMVTAASQSVRRIGLSQTKELNSLFMTETAPVQPAERHVIQRYLSILKPLNIAAADYRMTLITPPAANDFANDFLLEHGIGPEDRVVAVNPVTTWAAKNWPPDYFAQVIREISSYAKILLCGGPADQAAAAEIIKLAKVPVVNAVAKTSLLELAALLKRSAVLVVGDTGPLHMAIAVGTPSVSIFGATDPLKFGPLEAGHIALAGNTPCAPCHKTVCPRNDLRCLHSTDPATVIRHTLALLCKPPA</sequence>
<keyword evidence="4" id="KW-1185">Reference proteome</keyword>
<evidence type="ECO:0000313" key="3">
    <source>
        <dbReference type="EMBL" id="SDM05313.1"/>
    </source>
</evidence>
<reference evidence="3 4" key="1">
    <citation type="submission" date="2016-10" db="EMBL/GenBank/DDBJ databases">
        <authorList>
            <person name="de Groot N.N."/>
        </authorList>
    </citation>
    <scope>NUCLEOTIDE SEQUENCE [LARGE SCALE GENOMIC DNA]</scope>
    <source>
        <strain evidence="3 4">DSM 1736</strain>
    </source>
</reference>